<proteinExistence type="inferred from homology"/>
<dbReference type="GO" id="GO:0004526">
    <property type="term" value="F:ribonuclease P activity"/>
    <property type="evidence" value="ECO:0007669"/>
    <property type="project" value="UniProtKB-EC"/>
</dbReference>
<dbReference type="InterPro" id="IPR038085">
    <property type="entry name" value="Rnp2-like_sf"/>
</dbReference>
<keyword evidence="4" id="KW-0539">Nucleus</keyword>
<comment type="caution">
    <text evidence="7">The sequence shown here is derived from an EMBL/GenBank/DDBJ whole genome shotgun (WGS) entry which is preliminary data.</text>
</comment>
<name>A0A9P5NW87_GYMJU</name>
<dbReference type="PANTHER" id="PTHR15441:SF2">
    <property type="entry name" value="RIBONUCLEASE P_MRP PROTEIN SUBUNIT POP5"/>
    <property type="match status" value="1"/>
</dbReference>
<comment type="similarity">
    <text evidence="2 5">Belongs to the eukaryotic/archaeal RNase P protein component 2 family.</text>
</comment>
<evidence type="ECO:0000256" key="1">
    <source>
        <dbReference type="ARBA" id="ARBA00004123"/>
    </source>
</evidence>
<evidence type="ECO:0000256" key="2">
    <source>
        <dbReference type="ARBA" id="ARBA00010800"/>
    </source>
</evidence>
<reference evidence="7" key="1">
    <citation type="submission" date="2020-11" db="EMBL/GenBank/DDBJ databases">
        <authorList>
            <consortium name="DOE Joint Genome Institute"/>
            <person name="Ahrendt S."/>
            <person name="Riley R."/>
            <person name="Andreopoulos W."/>
            <person name="LaButti K."/>
            <person name="Pangilinan J."/>
            <person name="Ruiz-duenas F.J."/>
            <person name="Barrasa J.M."/>
            <person name="Sanchez-Garcia M."/>
            <person name="Camarero S."/>
            <person name="Miyauchi S."/>
            <person name="Serrano A."/>
            <person name="Linde D."/>
            <person name="Babiker R."/>
            <person name="Drula E."/>
            <person name="Ayuso-Fernandez I."/>
            <person name="Pacheco R."/>
            <person name="Padilla G."/>
            <person name="Ferreira P."/>
            <person name="Barriuso J."/>
            <person name="Kellner H."/>
            <person name="Castanera R."/>
            <person name="Alfaro M."/>
            <person name="Ramirez L."/>
            <person name="Pisabarro A.G."/>
            <person name="Kuo A."/>
            <person name="Tritt A."/>
            <person name="Lipzen A."/>
            <person name="He G."/>
            <person name="Yan M."/>
            <person name="Ng V."/>
            <person name="Cullen D."/>
            <person name="Martin F."/>
            <person name="Rosso M.-N."/>
            <person name="Henrissat B."/>
            <person name="Hibbett D."/>
            <person name="Martinez A.T."/>
            <person name="Grigoriev I.V."/>
        </authorList>
    </citation>
    <scope>NUCLEOTIDE SEQUENCE</scope>
    <source>
        <strain evidence="7">AH 44721</strain>
    </source>
</reference>
<dbReference type="Proteomes" id="UP000724874">
    <property type="component" value="Unassembled WGS sequence"/>
</dbReference>
<organism evidence="7 8">
    <name type="scientific">Gymnopilus junonius</name>
    <name type="common">Spectacular rustgill mushroom</name>
    <name type="synonym">Gymnopilus spectabilis subsp. junonius</name>
    <dbReference type="NCBI Taxonomy" id="109634"/>
    <lineage>
        <taxon>Eukaryota</taxon>
        <taxon>Fungi</taxon>
        <taxon>Dikarya</taxon>
        <taxon>Basidiomycota</taxon>
        <taxon>Agaricomycotina</taxon>
        <taxon>Agaricomycetes</taxon>
        <taxon>Agaricomycetidae</taxon>
        <taxon>Agaricales</taxon>
        <taxon>Agaricineae</taxon>
        <taxon>Hymenogastraceae</taxon>
        <taxon>Gymnopilus</taxon>
    </lineage>
</organism>
<comment type="subcellular location">
    <subcellularLocation>
        <location evidence="1">Nucleus</location>
    </subcellularLocation>
</comment>
<feature type="signal peptide" evidence="6">
    <location>
        <begin position="1"/>
        <end position="19"/>
    </location>
</feature>
<dbReference type="Gene3D" id="3.30.70.3250">
    <property type="entry name" value="Ribonuclease P, Pop5 subunit"/>
    <property type="match status" value="1"/>
</dbReference>
<evidence type="ECO:0000256" key="3">
    <source>
        <dbReference type="ARBA" id="ARBA00022694"/>
    </source>
</evidence>
<protein>
    <recommendedName>
        <fullName evidence="5">Ribonuclease P/MRP protein subunit POP5</fullName>
        <ecNumber evidence="5">3.1.26.5</ecNumber>
    </recommendedName>
</protein>
<dbReference type="InterPro" id="IPR002759">
    <property type="entry name" value="Pop5/Rpp14/Rnp2-like"/>
</dbReference>
<dbReference type="Pfam" id="PF01900">
    <property type="entry name" value="RNase_P_Rpp14"/>
    <property type="match status" value="1"/>
</dbReference>
<feature type="chain" id="PRO_5040409086" description="Ribonuclease P/MRP protein subunit POP5" evidence="6">
    <location>
        <begin position="20"/>
        <end position="161"/>
    </location>
</feature>
<dbReference type="GO" id="GO:0000172">
    <property type="term" value="C:ribonuclease MRP complex"/>
    <property type="evidence" value="ECO:0007669"/>
    <property type="project" value="TreeGrafter"/>
</dbReference>
<dbReference type="EMBL" id="JADNYJ010000010">
    <property type="protein sequence ID" value="KAF8908907.1"/>
    <property type="molecule type" value="Genomic_DNA"/>
</dbReference>
<dbReference type="GO" id="GO:0005730">
    <property type="term" value="C:nucleolus"/>
    <property type="evidence" value="ECO:0007669"/>
    <property type="project" value="TreeGrafter"/>
</dbReference>
<dbReference type="InterPro" id="IPR016819">
    <property type="entry name" value="RNase_P/MRP_POP5"/>
</dbReference>
<dbReference type="PANTHER" id="PTHR15441">
    <property type="entry name" value="RIBONUCLEASE P PROTEIN SUBUNIT P14"/>
    <property type="match status" value="1"/>
</dbReference>
<evidence type="ECO:0000256" key="4">
    <source>
        <dbReference type="ARBA" id="ARBA00023242"/>
    </source>
</evidence>
<keyword evidence="6" id="KW-0732">Signal</keyword>
<comment type="function">
    <text evidence="5">Component of ribonuclease P, a protein complex that generates mature tRNA molecules by cleaving their 5'-ends.</text>
</comment>
<dbReference type="GO" id="GO:0030681">
    <property type="term" value="C:multimeric ribonuclease P complex"/>
    <property type="evidence" value="ECO:0007669"/>
    <property type="project" value="TreeGrafter"/>
</dbReference>
<sequence length="161" mass="17799">MVRFKNRWILVEFIPVVQGVAQLGKSTASNSSNLDGKTIWAALKQSILSNFGDTGWGAVGLSLTVKYFSPTTNICIIRVARDQHNVAWAALTLLTIVEGVRYIPNVVHVSGTIKHAQLAAIAHNREVIARYRALAKTLVGYEDVFDTFLESSEREIESLQD</sequence>
<dbReference type="GO" id="GO:0001682">
    <property type="term" value="P:tRNA 5'-leader removal"/>
    <property type="evidence" value="ECO:0007669"/>
    <property type="project" value="InterPro"/>
</dbReference>
<dbReference type="GO" id="GO:0033204">
    <property type="term" value="F:ribonuclease P RNA binding"/>
    <property type="evidence" value="ECO:0007669"/>
    <property type="project" value="InterPro"/>
</dbReference>
<comment type="catalytic activity">
    <reaction evidence="5">
        <text>Endonucleolytic cleavage of RNA, removing 5'-extranucleotides from tRNA precursor.</text>
        <dbReference type="EC" id="3.1.26.5"/>
    </reaction>
</comment>
<accession>A0A9P5NW87</accession>
<evidence type="ECO:0000313" key="8">
    <source>
        <dbReference type="Proteomes" id="UP000724874"/>
    </source>
</evidence>
<dbReference type="EC" id="3.1.26.5" evidence="5"/>
<dbReference type="AlphaFoldDB" id="A0A9P5NW87"/>
<dbReference type="SUPFAM" id="SSF160350">
    <property type="entry name" value="Rnp2-like"/>
    <property type="match status" value="1"/>
</dbReference>
<keyword evidence="3 5" id="KW-0819">tRNA processing</keyword>
<dbReference type="PIRSF" id="PIRSF023803">
    <property type="entry name" value="Ribonuclease_P_prd"/>
    <property type="match status" value="1"/>
</dbReference>
<keyword evidence="8" id="KW-1185">Reference proteome</keyword>
<evidence type="ECO:0000313" key="7">
    <source>
        <dbReference type="EMBL" id="KAF8908907.1"/>
    </source>
</evidence>
<evidence type="ECO:0000256" key="5">
    <source>
        <dbReference type="PIRNR" id="PIRNR023803"/>
    </source>
</evidence>
<gene>
    <name evidence="7" type="ORF">CPB84DRAFT_1766307</name>
</gene>
<dbReference type="OrthoDB" id="24745at2759"/>
<evidence type="ECO:0000256" key="6">
    <source>
        <dbReference type="SAM" id="SignalP"/>
    </source>
</evidence>